<dbReference type="Pfam" id="PF10543">
    <property type="entry name" value="ORF6N"/>
    <property type="match status" value="1"/>
</dbReference>
<evidence type="ECO:0000313" key="5">
    <source>
        <dbReference type="EMBL" id="VFD36770.1"/>
    </source>
</evidence>
<feature type="domain" description="KilA-N DNA-binding" evidence="1">
    <location>
        <begin position="32"/>
        <end position="121"/>
    </location>
</feature>
<sequence length="282" mass="32445">MNENINKEITVLGTLEIEGMKFHNIEGGFGEHKKAMLVKDIAEIHNRESRQINELINKNRKRFKDGKDILDLLGVGLDDTKIKELGFTQQSINSYRGLKNKGLLSGIYILSERGYAKLLKILEDDIAWELYEKLVDGYFSMRKELNNPLLSASKELQAIFMLDKKQEVLETKIENVNEKLENFMDDAPLFNIECESIVKEVKKVATKSLGGHGSKAYKNKSLRGKVYNDIYHQIKREFGVDSYKAIKRCQLNKVLEIVNNYKLPIVFEEEIRLLNSQLSIVS</sequence>
<dbReference type="InterPro" id="IPR018873">
    <property type="entry name" value="KilA-N_DNA-bd_domain"/>
</dbReference>
<proteinExistence type="predicted"/>
<dbReference type="EMBL" id="LK932306">
    <property type="protein sequence ID" value="CDS82723.1"/>
    <property type="molecule type" value="Genomic_DNA"/>
</dbReference>
<feature type="domain" description="ORF6C" evidence="2">
    <location>
        <begin position="162"/>
        <end position="271"/>
    </location>
</feature>
<dbReference type="Pfam" id="PF10552">
    <property type="entry name" value="ORF6C"/>
    <property type="match status" value="1"/>
</dbReference>
<dbReference type="EMBL" id="LK933543">
    <property type="protein sequence ID" value="CDT82929.1"/>
    <property type="molecule type" value="Genomic_DNA"/>
</dbReference>
<evidence type="ECO:0000259" key="1">
    <source>
        <dbReference type="Pfam" id="PF10543"/>
    </source>
</evidence>
<gene>
    <name evidence="4" type="ORF">BN1095_980008</name>
    <name evidence="3" type="ORF">BN1097_1020002</name>
    <name evidence="5" type="ORF">SAMEA1402399_04184</name>
</gene>
<dbReference type="Proteomes" id="UP000411588">
    <property type="component" value="Unassembled WGS sequence"/>
</dbReference>
<evidence type="ECO:0000313" key="3">
    <source>
        <dbReference type="EMBL" id="CDS82723.1"/>
    </source>
</evidence>
<name>A0A069A001_CLODI</name>
<dbReference type="EMBL" id="CAADAN010000035">
    <property type="protein sequence ID" value="VFD36770.1"/>
    <property type="molecule type" value="Genomic_DNA"/>
</dbReference>
<reference evidence="3" key="1">
    <citation type="submission" date="2014-07" db="EMBL/GenBank/DDBJ databases">
        <authorList>
            <person name="Monot Marc"/>
        </authorList>
    </citation>
    <scope>NUCLEOTIDE SEQUENCE</scope>
    <source>
        <strain evidence="4">7032989</strain>
        <strain evidence="3">7032994</strain>
    </source>
</reference>
<accession>A0A069A001</accession>
<evidence type="ECO:0000259" key="2">
    <source>
        <dbReference type="Pfam" id="PF10552"/>
    </source>
</evidence>
<dbReference type="InterPro" id="IPR018878">
    <property type="entry name" value="ORF6C_dom"/>
</dbReference>
<protein>
    <submittedName>
        <fullName evidence="5">Phage protein</fullName>
    </submittedName>
</protein>
<evidence type="ECO:0000313" key="4">
    <source>
        <dbReference type="EMBL" id="CDT82929.1"/>
    </source>
</evidence>
<evidence type="ECO:0000313" key="6">
    <source>
        <dbReference type="Proteomes" id="UP000411588"/>
    </source>
</evidence>
<dbReference type="RefSeq" id="WP_009894735.1">
    <property type="nucleotide sequence ID" value="NZ_BIRS01000001.1"/>
</dbReference>
<organism evidence="3">
    <name type="scientific">Clostridioides difficile</name>
    <name type="common">Peptoclostridium difficile</name>
    <dbReference type="NCBI Taxonomy" id="1496"/>
    <lineage>
        <taxon>Bacteria</taxon>
        <taxon>Bacillati</taxon>
        <taxon>Bacillota</taxon>
        <taxon>Clostridia</taxon>
        <taxon>Peptostreptococcales</taxon>
        <taxon>Peptostreptococcaceae</taxon>
        <taxon>Clostridioides</taxon>
    </lineage>
</organism>
<reference evidence="5 6" key="2">
    <citation type="submission" date="2019-02" db="EMBL/GenBank/DDBJ databases">
        <authorList>
            <consortium name="Pathogen Informatics"/>
        </authorList>
    </citation>
    <scope>NUCLEOTIDE SEQUENCE [LARGE SCALE GENOMIC DNA]</scope>
    <source>
        <strain evidence="5">Clo34</strain>
        <strain evidence="6">clo34</strain>
    </source>
</reference>
<dbReference type="AlphaFoldDB" id="A0A069A001"/>